<keyword evidence="5 6" id="KW-0472">Membrane</keyword>
<keyword evidence="2" id="KW-1003">Cell membrane</keyword>
<gene>
    <name evidence="7" type="ORF">SAMN04487988_11844</name>
</gene>
<dbReference type="OrthoDB" id="88014at2"/>
<feature type="transmembrane region" description="Helical" evidence="6">
    <location>
        <begin position="367"/>
        <end position="390"/>
    </location>
</feature>
<dbReference type="AlphaFoldDB" id="A0A1I2XFZ7"/>
<evidence type="ECO:0000256" key="6">
    <source>
        <dbReference type="SAM" id="Phobius"/>
    </source>
</evidence>
<evidence type="ECO:0000313" key="8">
    <source>
        <dbReference type="Proteomes" id="UP000199642"/>
    </source>
</evidence>
<feature type="transmembrane region" description="Helical" evidence="6">
    <location>
        <begin position="12"/>
        <end position="33"/>
    </location>
</feature>
<feature type="transmembrane region" description="Helical" evidence="6">
    <location>
        <begin position="337"/>
        <end position="355"/>
    </location>
</feature>
<dbReference type="STRING" id="435880.SAMN04487988_11844"/>
<feature type="transmembrane region" description="Helical" evidence="6">
    <location>
        <begin position="243"/>
        <end position="266"/>
    </location>
</feature>
<evidence type="ECO:0000256" key="1">
    <source>
        <dbReference type="ARBA" id="ARBA00004651"/>
    </source>
</evidence>
<reference evidence="8" key="1">
    <citation type="submission" date="2016-10" db="EMBL/GenBank/DDBJ databases">
        <authorList>
            <person name="Varghese N."/>
            <person name="Submissions S."/>
        </authorList>
    </citation>
    <scope>NUCLEOTIDE SEQUENCE [LARGE SCALE GENOMIC DNA]</scope>
    <source>
        <strain evidence="8">DSM 19315</strain>
    </source>
</reference>
<dbReference type="PANTHER" id="PTHR30250:SF11">
    <property type="entry name" value="O-ANTIGEN TRANSPORTER-RELATED"/>
    <property type="match status" value="1"/>
</dbReference>
<organism evidence="7 8">
    <name type="scientific">Algoriphagus hitonicola</name>
    <dbReference type="NCBI Taxonomy" id="435880"/>
    <lineage>
        <taxon>Bacteria</taxon>
        <taxon>Pseudomonadati</taxon>
        <taxon>Bacteroidota</taxon>
        <taxon>Cytophagia</taxon>
        <taxon>Cytophagales</taxon>
        <taxon>Cyclobacteriaceae</taxon>
        <taxon>Algoriphagus</taxon>
    </lineage>
</organism>
<keyword evidence="8" id="KW-1185">Reference proteome</keyword>
<dbReference type="InterPro" id="IPR050833">
    <property type="entry name" value="Poly_Biosynth_Transport"/>
</dbReference>
<evidence type="ECO:0000256" key="2">
    <source>
        <dbReference type="ARBA" id="ARBA00022475"/>
    </source>
</evidence>
<evidence type="ECO:0000313" key="7">
    <source>
        <dbReference type="EMBL" id="SFH11977.1"/>
    </source>
</evidence>
<keyword evidence="4 6" id="KW-1133">Transmembrane helix</keyword>
<dbReference type="Proteomes" id="UP000199642">
    <property type="component" value="Unassembled WGS sequence"/>
</dbReference>
<feature type="transmembrane region" description="Helical" evidence="6">
    <location>
        <begin position="178"/>
        <end position="198"/>
    </location>
</feature>
<accession>A0A1I2XFZ7</accession>
<dbReference type="EMBL" id="FOPC01000018">
    <property type="protein sequence ID" value="SFH11977.1"/>
    <property type="molecule type" value="Genomic_DNA"/>
</dbReference>
<feature type="transmembrane region" description="Helical" evidence="6">
    <location>
        <begin position="77"/>
        <end position="100"/>
    </location>
</feature>
<dbReference type="PANTHER" id="PTHR30250">
    <property type="entry name" value="PST FAMILY PREDICTED COLANIC ACID TRANSPORTER"/>
    <property type="match status" value="1"/>
</dbReference>
<proteinExistence type="predicted"/>
<feature type="transmembrane region" description="Helical" evidence="6">
    <location>
        <begin position="115"/>
        <end position="134"/>
    </location>
</feature>
<evidence type="ECO:0000256" key="3">
    <source>
        <dbReference type="ARBA" id="ARBA00022692"/>
    </source>
</evidence>
<keyword evidence="3 6" id="KW-0812">Transmembrane</keyword>
<feature type="transmembrane region" description="Helical" evidence="6">
    <location>
        <begin position="219"/>
        <end position="237"/>
    </location>
</feature>
<feature type="transmembrane region" description="Helical" evidence="6">
    <location>
        <begin position="154"/>
        <end position="172"/>
    </location>
</feature>
<comment type="subcellular location">
    <subcellularLocation>
        <location evidence="1">Cell membrane</location>
        <topology evidence="1">Multi-pass membrane protein</topology>
    </subcellularLocation>
</comment>
<name>A0A1I2XFZ7_9BACT</name>
<feature type="transmembrane region" description="Helical" evidence="6">
    <location>
        <begin position="45"/>
        <end position="65"/>
    </location>
</feature>
<evidence type="ECO:0000256" key="5">
    <source>
        <dbReference type="ARBA" id="ARBA00023136"/>
    </source>
</evidence>
<feature type="transmembrane region" description="Helical" evidence="6">
    <location>
        <begin position="305"/>
        <end position="325"/>
    </location>
</feature>
<sequence>MGKVADQSIQTTIFSYLGVVIGYFNVLWLYPYALEASQLGTFRTIQDLALLFVPFAQLGLGHGITRYFPKLEQGQSAFLSFSLLLSLVGFLVVGLLFWIFQEEIISLFASNSPDILPYLWIVLLITFMALMNSILDAYSRSFLKVAIPTFFREVFIRILTGLWIVCFLMAWISFDQMMMGLIAIYGLPLLGMLSYLTWLRVLKLDFRWNNFPPKFRRSFLRFSLITFLATAASTLIMKIDSVMVSSMISLEANAIYTIAFSMALVIEMPRRAISQVVMPVIADHFSRNEFSEINRIYKQVSRRQLYICLLLFVGLWTNIDNIYHFIPNREIYESGKWVVFLIGLGKLFDVAFSVNSEILVFSKYYRFNLTATILMSISIIILNYLLIPIYGIEGAALASALVMLLFNLLKYFYLKLKLGFVPFDQSTLRILSIGVFSLIIVSNLPAMENPLLDMGIKSILIVAVYGIAARLKIYGQEELEWVRQKIKKPGS</sequence>
<feature type="transmembrane region" description="Helical" evidence="6">
    <location>
        <begin position="426"/>
        <end position="444"/>
    </location>
</feature>
<feature type="transmembrane region" description="Helical" evidence="6">
    <location>
        <begin position="456"/>
        <end position="475"/>
    </location>
</feature>
<feature type="transmembrane region" description="Helical" evidence="6">
    <location>
        <begin position="396"/>
        <end position="414"/>
    </location>
</feature>
<dbReference type="Pfam" id="PF01943">
    <property type="entry name" value="Polysacc_synt"/>
    <property type="match status" value="1"/>
</dbReference>
<dbReference type="InterPro" id="IPR002797">
    <property type="entry name" value="Polysacc_synth"/>
</dbReference>
<evidence type="ECO:0000256" key="4">
    <source>
        <dbReference type="ARBA" id="ARBA00022989"/>
    </source>
</evidence>
<dbReference type="RefSeq" id="WP_092794330.1">
    <property type="nucleotide sequence ID" value="NZ_FOPC01000018.1"/>
</dbReference>
<protein>
    <submittedName>
        <fullName evidence="7">Membrane protein involved in the export of O-antigen and teichoic acid</fullName>
    </submittedName>
</protein>
<dbReference type="GO" id="GO:0005886">
    <property type="term" value="C:plasma membrane"/>
    <property type="evidence" value="ECO:0007669"/>
    <property type="project" value="UniProtKB-SubCell"/>
</dbReference>